<evidence type="ECO:0000256" key="1">
    <source>
        <dbReference type="SAM" id="Phobius"/>
    </source>
</evidence>
<evidence type="ECO:0000313" key="2">
    <source>
        <dbReference type="EMBL" id="SVC43489.1"/>
    </source>
</evidence>
<feature type="transmembrane region" description="Helical" evidence="1">
    <location>
        <begin position="105"/>
        <end position="125"/>
    </location>
</feature>
<gene>
    <name evidence="2" type="ORF">METZ01_LOCUS296343</name>
</gene>
<protein>
    <submittedName>
        <fullName evidence="2">Uncharacterized protein</fullName>
    </submittedName>
</protein>
<keyword evidence="1" id="KW-0812">Transmembrane</keyword>
<feature type="non-terminal residue" evidence="2">
    <location>
        <position position="1"/>
    </location>
</feature>
<reference evidence="2" key="1">
    <citation type="submission" date="2018-05" db="EMBL/GenBank/DDBJ databases">
        <authorList>
            <person name="Lanie J.A."/>
            <person name="Ng W.-L."/>
            <person name="Kazmierczak K.M."/>
            <person name="Andrzejewski T.M."/>
            <person name="Davidsen T.M."/>
            <person name="Wayne K.J."/>
            <person name="Tettelin H."/>
            <person name="Glass J.I."/>
            <person name="Rusch D."/>
            <person name="Podicherti R."/>
            <person name="Tsui H.-C.T."/>
            <person name="Winkler M.E."/>
        </authorList>
    </citation>
    <scope>NUCLEOTIDE SEQUENCE</scope>
</reference>
<proteinExistence type="predicted"/>
<feature type="transmembrane region" description="Helical" evidence="1">
    <location>
        <begin position="29"/>
        <end position="45"/>
    </location>
</feature>
<feature type="transmembrane region" description="Helical" evidence="1">
    <location>
        <begin position="77"/>
        <end position="99"/>
    </location>
</feature>
<dbReference type="EMBL" id="UINC01091037">
    <property type="protein sequence ID" value="SVC43489.1"/>
    <property type="molecule type" value="Genomic_DNA"/>
</dbReference>
<dbReference type="AlphaFoldDB" id="A0A382M3L0"/>
<keyword evidence="1" id="KW-1133">Transmembrane helix</keyword>
<name>A0A382M3L0_9ZZZZ</name>
<sequence length="134" mass="13912">VKINWRTVSQLIRIDNNNKLKGSIMNTDQILNILGLLAAIGAALAPDAFAYWGLALLVIGLAAGFMGEALDMASRVAMTVAAVALPTIANGLDTIPAVGMQLNGIIDNMALVIGGVVIANFVLVVKDRVMPAGD</sequence>
<accession>A0A382M3L0</accession>
<feature type="transmembrane region" description="Helical" evidence="1">
    <location>
        <begin position="51"/>
        <end position="70"/>
    </location>
</feature>
<keyword evidence="1" id="KW-0472">Membrane</keyword>
<organism evidence="2">
    <name type="scientific">marine metagenome</name>
    <dbReference type="NCBI Taxonomy" id="408172"/>
    <lineage>
        <taxon>unclassified sequences</taxon>
        <taxon>metagenomes</taxon>
        <taxon>ecological metagenomes</taxon>
    </lineage>
</organism>